<dbReference type="FunFam" id="3.30.420.100:FF:000001">
    <property type="entry name" value="50S ribosomal protein L18"/>
    <property type="match status" value="1"/>
</dbReference>
<keyword evidence="3 7" id="KW-0694">RNA-binding</keyword>
<evidence type="ECO:0000256" key="1">
    <source>
        <dbReference type="ARBA" id="ARBA00007116"/>
    </source>
</evidence>
<comment type="similarity">
    <text evidence="1 7">Belongs to the universal ribosomal protein uL18 family.</text>
</comment>
<evidence type="ECO:0000256" key="7">
    <source>
        <dbReference type="HAMAP-Rule" id="MF_01337"/>
    </source>
</evidence>
<evidence type="ECO:0000256" key="6">
    <source>
        <dbReference type="ARBA" id="ARBA00035197"/>
    </source>
</evidence>
<dbReference type="GO" id="GO:1990904">
    <property type="term" value="C:ribonucleoprotein complex"/>
    <property type="evidence" value="ECO:0007669"/>
    <property type="project" value="UniProtKB-KW"/>
</dbReference>
<dbReference type="PANTHER" id="PTHR12899">
    <property type="entry name" value="39S RIBOSOMAL PROTEIN L18, MITOCHONDRIAL"/>
    <property type="match status" value="1"/>
</dbReference>
<proteinExistence type="inferred from homology"/>
<dbReference type="HAMAP" id="MF_01337_B">
    <property type="entry name" value="Ribosomal_uL18_B"/>
    <property type="match status" value="1"/>
</dbReference>
<dbReference type="NCBIfam" id="TIGR00060">
    <property type="entry name" value="L18_bact"/>
    <property type="match status" value="1"/>
</dbReference>
<keyword evidence="4 7" id="KW-0689">Ribosomal protein</keyword>
<dbReference type="EMBL" id="AMFJ01034367">
    <property type="protein sequence ID" value="EKD29530.1"/>
    <property type="molecule type" value="Genomic_DNA"/>
</dbReference>
<dbReference type="AlphaFoldDB" id="K1XGV9"/>
<dbReference type="GO" id="GO:0008097">
    <property type="term" value="F:5S rRNA binding"/>
    <property type="evidence" value="ECO:0007669"/>
    <property type="project" value="TreeGrafter"/>
</dbReference>
<dbReference type="CDD" id="cd00432">
    <property type="entry name" value="Ribosomal_L18_L5e"/>
    <property type="match status" value="1"/>
</dbReference>
<keyword evidence="2 7" id="KW-0699">rRNA-binding</keyword>
<comment type="caution">
    <text evidence="8">The sequence shown here is derived from an EMBL/GenBank/DDBJ whole genome shotgun (WGS) entry which is preliminary data.</text>
</comment>
<dbReference type="GO" id="GO:0003735">
    <property type="term" value="F:structural constituent of ribosome"/>
    <property type="evidence" value="ECO:0007669"/>
    <property type="project" value="InterPro"/>
</dbReference>
<protein>
    <recommendedName>
        <fullName evidence="6 7">Large ribosomal subunit protein uL18</fullName>
    </recommendedName>
</protein>
<dbReference type="InterPro" id="IPR057268">
    <property type="entry name" value="Ribosomal_L18"/>
</dbReference>
<evidence type="ECO:0000256" key="4">
    <source>
        <dbReference type="ARBA" id="ARBA00022980"/>
    </source>
</evidence>
<dbReference type="GO" id="GO:0005840">
    <property type="term" value="C:ribosome"/>
    <property type="evidence" value="ECO:0007669"/>
    <property type="project" value="UniProtKB-KW"/>
</dbReference>
<dbReference type="SUPFAM" id="SSF53137">
    <property type="entry name" value="Translational machinery components"/>
    <property type="match status" value="1"/>
</dbReference>
<dbReference type="Gene3D" id="3.30.420.100">
    <property type="match status" value="1"/>
</dbReference>
<dbReference type="Pfam" id="PF00861">
    <property type="entry name" value="Ribosomal_L18p"/>
    <property type="match status" value="1"/>
</dbReference>
<dbReference type="PANTHER" id="PTHR12899:SF3">
    <property type="entry name" value="LARGE RIBOSOMAL SUBUNIT PROTEIN UL18M"/>
    <property type="match status" value="1"/>
</dbReference>
<evidence type="ECO:0000313" key="8">
    <source>
        <dbReference type="EMBL" id="EKD29530.1"/>
    </source>
</evidence>
<evidence type="ECO:0000256" key="5">
    <source>
        <dbReference type="ARBA" id="ARBA00023274"/>
    </source>
</evidence>
<name>K1XGV9_9BACT</name>
<comment type="function">
    <text evidence="7">This is one of the proteins that bind and probably mediate the attachment of the 5S RNA into the large ribosomal subunit, where it forms part of the central protuberance.</text>
</comment>
<reference evidence="8" key="1">
    <citation type="journal article" date="2012" name="Science">
        <title>Fermentation, hydrogen, and sulfur metabolism in multiple uncultivated bacterial phyla.</title>
        <authorList>
            <person name="Wrighton K.C."/>
            <person name="Thomas B.C."/>
            <person name="Sharon I."/>
            <person name="Miller C.S."/>
            <person name="Castelle C.J."/>
            <person name="VerBerkmoes N.C."/>
            <person name="Wilkins M.J."/>
            <person name="Hettich R.L."/>
            <person name="Lipton M.S."/>
            <person name="Williams K.H."/>
            <person name="Long P.E."/>
            <person name="Banfield J.F."/>
        </authorList>
    </citation>
    <scope>NUCLEOTIDE SEQUENCE [LARGE SCALE GENOMIC DNA]</scope>
</reference>
<evidence type="ECO:0000256" key="2">
    <source>
        <dbReference type="ARBA" id="ARBA00022730"/>
    </source>
</evidence>
<evidence type="ECO:0000256" key="3">
    <source>
        <dbReference type="ARBA" id="ARBA00022884"/>
    </source>
</evidence>
<comment type="subunit">
    <text evidence="7">Part of the 50S ribosomal subunit; part of the 5S rRNA/L5/L18/L25 subcomplex. Contacts the 5S and 23S rRNAs.</text>
</comment>
<dbReference type="InterPro" id="IPR004389">
    <property type="entry name" value="Ribosomal_uL18_bac-type"/>
</dbReference>
<sequence>MLEKLKKRSRRQARIRSTISGTAARPRLAVFRSNTSIYAQMIDDVAAKTLCATSDLKMKKGTKAECAEKVGQELAEKAKALGITTCVFDRGGFLYAGRVKKLAEGARAGGLQF</sequence>
<dbReference type="InterPro" id="IPR005484">
    <property type="entry name" value="Ribosomal_uL18_bac/plant/anim"/>
</dbReference>
<dbReference type="GO" id="GO:0006412">
    <property type="term" value="P:translation"/>
    <property type="evidence" value="ECO:0007669"/>
    <property type="project" value="UniProtKB-UniRule"/>
</dbReference>
<gene>
    <name evidence="7" type="primary">rplR</name>
    <name evidence="8" type="ORF">ACD_78C00367G0005</name>
</gene>
<organism evidence="8">
    <name type="scientific">uncultured bacterium</name>
    <name type="common">gcode 4</name>
    <dbReference type="NCBI Taxonomy" id="1234023"/>
    <lineage>
        <taxon>Bacteria</taxon>
        <taxon>environmental samples</taxon>
    </lineage>
</organism>
<accession>K1XGV9</accession>
<dbReference type="GO" id="GO:0005737">
    <property type="term" value="C:cytoplasm"/>
    <property type="evidence" value="ECO:0007669"/>
    <property type="project" value="UniProtKB-ARBA"/>
</dbReference>
<keyword evidence="5 7" id="KW-0687">Ribonucleoprotein</keyword>